<dbReference type="RefSeq" id="WP_135262013.1">
    <property type="nucleotide sequence ID" value="NZ_SMLM01000001.1"/>
</dbReference>
<evidence type="ECO:0000256" key="1">
    <source>
        <dbReference type="ARBA" id="ARBA00022491"/>
    </source>
</evidence>
<accession>A0A4Z0C6C8</accession>
<dbReference type="PROSITE" id="PS01081">
    <property type="entry name" value="HTH_TETR_1"/>
    <property type="match status" value="1"/>
</dbReference>
<dbReference type="GO" id="GO:0003677">
    <property type="term" value="F:DNA binding"/>
    <property type="evidence" value="ECO:0007669"/>
    <property type="project" value="UniProtKB-UniRule"/>
</dbReference>
<keyword evidence="1" id="KW-0678">Repressor</keyword>
<dbReference type="SUPFAM" id="SSF48498">
    <property type="entry name" value="Tetracyclin repressor-like, C-terminal domain"/>
    <property type="match status" value="1"/>
</dbReference>
<dbReference type="Gene3D" id="1.10.357.10">
    <property type="entry name" value="Tetracycline Repressor, domain 2"/>
    <property type="match status" value="1"/>
</dbReference>
<feature type="DNA-binding region" description="H-T-H motif" evidence="5">
    <location>
        <begin position="48"/>
        <end position="67"/>
    </location>
</feature>
<dbReference type="PRINTS" id="PR00455">
    <property type="entry name" value="HTHTETR"/>
</dbReference>
<dbReference type="InterPro" id="IPR036271">
    <property type="entry name" value="Tet_transcr_reg_TetR-rel_C_sf"/>
</dbReference>
<dbReference type="InterPro" id="IPR050109">
    <property type="entry name" value="HTH-type_TetR-like_transc_reg"/>
</dbReference>
<keyword evidence="4" id="KW-0804">Transcription</keyword>
<dbReference type="OrthoDB" id="8595767at2"/>
<dbReference type="PANTHER" id="PTHR30328:SF54">
    <property type="entry name" value="HTH-TYPE TRANSCRIPTIONAL REPRESSOR SCO4008"/>
    <property type="match status" value="1"/>
</dbReference>
<dbReference type="InterPro" id="IPR023772">
    <property type="entry name" value="DNA-bd_HTH_TetR-type_CS"/>
</dbReference>
<dbReference type="Pfam" id="PF00440">
    <property type="entry name" value="TetR_N"/>
    <property type="match status" value="1"/>
</dbReference>
<protein>
    <submittedName>
        <fullName evidence="8">TetR/AcrR family transcriptional regulator</fullName>
    </submittedName>
</protein>
<feature type="compositionally biased region" description="Basic and acidic residues" evidence="6">
    <location>
        <begin position="1"/>
        <end position="10"/>
    </location>
</feature>
<evidence type="ECO:0000256" key="2">
    <source>
        <dbReference type="ARBA" id="ARBA00023015"/>
    </source>
</evidence>
<evidence type="ECO:0000256" key="5">
    <source>
        <dbReference type="PROSITE-ProRule" id="PRU00335"/>
    </source>
</evidence>
<dbReference type="InterPro" id="IPR001647">
    <property type="entry name" value="HTH_TetR"/>
</dbReference>
<feature type="region of interest" description="Disordered" evidence="6">
    <location>
        <begin position="1"/>
        <end position="26"/>
    </location>
</feature>
<reference evidence="8 9" key="1">
    <citation type="submission" date="2019-03" db="EMBL/GenBank/DDBJ databases">
        <title>Ramlibacter henchirensis DSM 14656, whole genome shotgun sequence.</title>
        <authorList>
            <person name="Zhang X."/>
            <person name="Feng G."/>
            <person name="Zhu H."/>
        </authorList>
    </citation>
    <scope>NUCLEOTIDE SEQUENCE [LARGE SCALE GENOMIC DNA]</scope>
    <source>
        <strain evidence="8 9">DSM 14656</strain>
    </source>
</reference>
<organism evidence="8 9">
    <name type="scientific">Ramlibacter henchirensis</name>
    <dbReference type="NCBI Taxonomy" id="204072"/>
    <lineage>
        <taxon>Bacteria</taxon>
        <taxon>Pseudomonadati</taxon>
        <taxon>Pseudomonadota</taxon>
        <taxon>Betaproteobacteria</taxon>
        <taxon>Burkholderiales</taxon>
        <taxon>Comamonadaceae</taxon>
        <taxon>Ramlibacter</taxon>
    </lineage>
</organism>
<dbReference type="EMBL" id="SMLM01000001">
    <property type="protein sequence ID" value="TFZ05928.1"/>
    <property type="molecule type" value="Genomic_DNA"/>
</dbReference>
<gene>
    <name evidence="8" type="ORF">EZ313_04555</name>
</gene>
<dbReference type="PROSITE" id="PS50977">
    <property type="entry name" value="HTH_TETR_2"/>
    <property type="match status" value="1"/>
</dbReference>
<dbReference type="InterPro" id="IPR009057">
    <property type="entry name" value="Homeodomain-like_sf"/>
</dbReference>
<evidence type="ECO:0000313" key="8">
    <source>
        <dbReference type="EMBL" id="TFZ05928.1"/>
    </source>
</evidence>
<sequence>MQKKVKEETAVPRGRGRPKKEQPDADTRQLILRAATQEFREQGYGGASVANICKRAQIANGTFYIHFPDKAQLYGELIGGTFARLAEALVKAQVENAGLGAEELERRDVEIIVNFAESNRDTLLVAFNERALAPSEEASLIDMFASQRAADFRRGRLTGRFRADVNPVITAYAETGLIAEVLRWWLQNPRAISKAKLIEELLALKLRLSQPERAGRP</sequence>
<dbReference type="PANTHER" id="PTHR30328">
    <property type="entry name" value="TRANSCRIPTIONAL REPRESSOR"/>
    <property type="match status" value="1"/>
</dbReference>
<evidence type="ECO:0000259" key="7">
    <source>
        <dbReference type="PROSITE" id="PS50977"/>
    </source>
</evidence>
<comment type="caution">
    <text evidence="8">The sequence shown here is derived from an EMBL/GenBank/DDBJ whole genome shotgun (WGS) entry which is preliminary data.</text>
</comment>
<evidence type="ECO:0000313" key="9">
    <source>
        <dbReference type="Proteomes" id="UP000298180"/>
    </source>
</evidence>
<keyword evidence="9" id="KW-1185">Reference proteome</keyword>
<name>A0A4Z0C6C8_9BURK</name>
<evidence type="ECO:0000256" key="4">
    <source>
        <dbReference type="ARBA" id="ARBA00023163"/>
    </source>
</evidence>
<dbReference type="SUPFAM" id="SSF46689">
    <property type="entry name" value="Homeodomain-like"/>
    <property type="match status" value="1"/>
</dbReference>
<keyword evidence="2" id="KW-0805">Transcription regulation</keyword>
<proteinExistence type="predicted"/>
<dbReference type="AlphaFoldDB" id="A0A4Z0C6C8"/>
<feature type="domain" description="HTH tetR-type" evidence="7">
    <location>
        <begin position="25"/>
        <end position="85"/>
    </location>
</feature>
<evidence type="ECO:0000256" key="3">
    <source>
        <dbReference type="ARBA" id="ARBA00023125"/>
    </source>
</evidence>
<dbReference type="Proteomes" id="UP000298180">
    <property type="component" value="Unassembled WGS sequence"/>
</dbReference>
<evidence type="ECO:0000256" key="6">
    <source>
        <dbReference type="SAM" id="MobiDB-lite"/>
    </source>
</evidence>
<keyword evidence="3 5" id="KW-0238">DNA-binding</keyword>